<dbReference type="Proteomes" id="UP000799423">
    <property type="component" value="Unassembled WGS sequence"/>
</dbReference>
<dbReference type="Gene3D" id="3.40.50.300">
    <property type="entry name" value="P-loop containing nucleotide triphosphate hydrolases"/>
    <property type="match status" value="1"/>
</dbReference>
<dbReference type="OrthoDB" id="2316594at2759"/>
<proteinExistence type="predicted"/>
<evidence type="ECO:0000313" key="2">
    <source>
        <dbReference type="EMBL" id="KAF2852060.1"/>
    </source>
</evidence>
<dbReference type="SUPFAM" id="SSF52540">
    <property type="entry name" value="P-loop containing nucleoside triphosphate hydrolases"/>
    <property type="match status" value="1"/>
</dbReference>
<evidence type="ECO:0000313" key="3">
    <source>
        <dbReference type="Proteomes" id="UP000799423"/>
    </source>
</evidence>
<organism evidence="2 3">
    <name type="scientific">Plenodomus tracheiphilus IPT5</name>
    <dbReference type="NCBI Taxonomy" id="1408161"/>
    <lineage>
        <taxon>Eukaryota</taxon>
        <taxon>Fungi</taxon>
        <taxon>Dikarya</taxon>
        <taxon>Ascomycota</taxon>
        <taxon>Pezizomycotina</taxon>
        <taxon>Dothideomycetes</taxon>
        <taxon>Pleosporomycetidae</taxon>
        <taxon>Pleosporales</taxon>
        <taxon>Pleosporineae</taxon>
        <taxon>Leptosphaeriaceae</taxon>
        <taxon>Plenodomus</taxon>
    </lineage>
</organism>
<sequence length="659" mass="72108">MSSPKFEATVDSLGQSIHALYSNKAFDGPRFIGWSKFANVLLQTEPNASMSRQLEIRQKLKQLRQSGQKYSLESPETVEISKAAALRLETVEAQMPSRQAAPNTAGPRVDLGIVTNIDTPLAVSNSTVVEDLGPKKENHRPAQGGQSLTFSNPLLDHLEADAESGNSSDTELDSTSSSTDTSGTDGSSPGTSEFESFQPHVDFTEPDFTLVNDLMRKISHFKSDNSTLQGTRRDIGHGPLLSEAIIAKHAQDLVPQYGFLGCLHDEMSQDAATVKLFQNTNVPFSTFVCGVQGSGKSHTTATMLENALIPSKHLGRLQAPSSALVFNYSDWPDGGIGFEISEATHLAKSHPDYPTAKVKRVTVLVSPSNPGIKRCYDRPNVRVIPFKLNARALNISTLLTLMAVDETATVPLYMARVEAILRSIATNSRDGSLDYINFKKLLEKERFDSTQRNMLDMRLGLLESFLHITGEAASLEYLPGEITIMDFSDPFVTPNTACVLFKLGLDRFLQSSQSAAKLVVLDEAHKYMMDSPGSALLNNRLKTTIRLQRHLGARVIISTQEPMVSTDLIALCSVAVIHRFTSPTWYATLRQHIGAMRDDDRAVLRQIEELETGEALVFSPNAVLGKSGDGALVKATSRLMKVRIRNRVTTDGGESIMAV</sequence>
<feature type="region of interest" description="Disordered" evidence="1">
    <location>
        <begin position="130"/>
        <end position="199"/>
    </location>
</feature>
<evidence type="ECO:0000256" key="1">
    <source>
        <dbReference type="SAM" id="MobiDB-lite"/>
    </source>
</evidence>
<evidence type="ECO:0008006" key="4">
    <source>
        <dbReference type="Google" id="ProtNLM"/>
    </source>
</evidence>
<protein>
    <recommendedName>
        <fullName evidence="4">AAA+ ATPase domain-containing protein</fullName>
    </recommendedName>
</protein>
<gene>
    <name evidence="2" type="ORF">T440DRAFT_467291</name>
</gene>
<dbReference type="EMBL" id="MU006300">
    <property type="protein sequence ID" value="KAF2852060.1"/>
    <property type="molecule type" value="Genomic_DNA"/>
</dbReference>
<accession>A0A6A7B9M8</accession>
<dbReference type="AlphaFoldDB" id="A0A6A7B9M8"/>
<feature type="compositionally biased region" description="Low complexity" evidence="1">
    <location>
        <begin position="167"/>
        <end position="192"/>
    </location>
</feature>
<dbReference type="InterPro" id="IPR027417">
    <property type="entry name" value="P-loop_NTPase"/>
</dbReference>
<keyword evidence="3" id="KW-1185">Reference proteome</keyword>
<reference evidence="2" key="1">
    <citation type="submission" date="2020-01" db="EMBL/GenBank/DDBJ databases">
        <authorList>
            <consortium name="DOE Joint Genome Institute"/>
            <person name="Haridas S."/>
            <person name="Albert R."/>
            <person name="Binder M."/>
            <person name="Bloem J."/>
            <person name="Labutti K."/>
            <person name="Salamov A."/>
            <person name="Andreopoulos B."/>
            <person name="Baker S.E."/>
            <person name="Barry K."/>
            <person name="Bills G."/>
            <person name="Bluhm B.H."/>
            <person name="Cannon C."/>
            <person name="Castanera R."/>
            <person name="Culley D.E."/>
            <person name="Daum C."/>
            <person name="Ezra D."/>
            <person name="Gonzalez J.B."/>
            <person name="Henrissat B."/>
            <person name="Kuo A."/>
            <person name="Liang C."/>
            <person name="Lipzen A."/>
            <person name="Lutzoni F."/>
            <person name="Magnuson J."/>
            <person name="Mondo S."/>
            <person name="Nolan M."/>
            <person name="Ohm R."/>
            <person name="Pangilinan J."/>
            <person name="Park H.-J."/>
            <person name="Ramirez L."/>
            <person name="Alfaro M."/>
            <person name="Sun H."/>
            <person name="Tritt A."/>
            <person name="Yoshinaga Y."/>
            <person name="Zwiers L.-H."/>
            <person name="Turgeon B.G."/>
            <person name="Goodwin S.B."/>
            <person name="Spatafora J.W."/>
            <person name="Crous P.W."/>
            <person name="Grigoriev I.V."/>
        </authorList>
    </citation>
    <scope>NUCLEOTIDE SEQUENCE</scope>
    <source>
        <strain evidence="2">IPT5</strain>
    </source>
</reference>
<name>A0A6A7B9M8_9PLEO</name>